<evidence type="ECO:0008006" key="4">
    <source>
        <dbReference type="Google" id="ProtNLM"/>
    </source>
</evidence>
<feature type="signal peptide" evidence="1">
    <location>
        <begin position="1"/>
        <end position="26"/>
    </location>
</feature>
<dbReference type="EMBL" id="JBFRYB010000001">
    <property type="protein sequence ID" value="MEX1663967.1"/>
    <property type="molecule type" value="Genomic_DNA"/>
</dbReference>
<evidence type="ECO:0000313" key="2">
    <source>
        <dbReference type="EMBL" id="MEX1663967.1"/>
    </source>
</evidence>
<comment type="caution">
    <text evidence="2">The sequence shown here is derived from an EMBL/GenBank/DDBJ whole genome shotgun (WGS) entry which is preliminary data.</text>
</comment>
<sequence>MFGAIKRLTVLCCAIALFGCVSQNMSSQVKFQDVGSIPPPRNGPVYVGLIGQAKQLETSVNSSTHLTTIPPHANAAPVFYIDATQRTYERRQDAFVWIPVFVATIIPISGITNQEWEIAIKSEQERYPSRYTYTFKRKWYLSFFPHVYLFGKYANFGETSQVAPPAIEESEKAHVVSNIIYEANLRGLLNTNK</sequence>
<evidence type="ECO:0000256" key="1">
    <source>
        <dbReference type="SAM" id="SignalP"/>
    </source>
</evidence>
<keyword evidence="3" id="KW-1185">Reference proteome</keyword>
<keyword evidence="1" id="KW-0732">Signal</keyword>
<name>A0ABV3TQY1_9GAMM</name>
<evidence type="ECO:0000313" key="3">
    <source>
        <dbReference type="Proteomes" id="UP001557484"/>
    </source>
</evidence>
<reference evidence="2 3" key="1">
    <citation type="journal article" date="2011" name="Int. J. Syst. Evol. Microbiol.">
        <title>Zhongshania antarctica gen. nov., sp. nov. and Zhongshania guokunii sp. nov., gammaproteobacteria respectively isolated from coastal attached (fast) ice and surface seawater of the Antarctic.</title>
        <authorList>
            <person name="Li H.J."/>
            <person name="Zhang X.Y."/>
            <person name="Chen C.X."/>
            <person name="Zhang Y.J."/>
            <person name="Gao Z.M."/>
            <person name="Yu Y."/>
            <person name="Chen X.L."/>
            <person name="Chen B."/>
            <person name="Zhang Y.Z."/>
        </authorList>
    </citation>
    <scope>NUCLEOTIDE SEQUENCE [LARGE SCALE GENOMIC DNA]</scope>
    <source>
        <strain evidence="2 3">R06B22</strain>
    </source>
</reference>
<dbReference type="Proteomes" id="UP001557484">
    <property type="component" value="Unassembled WGS sequence"/>
</dbReference>
<gene>
    <name evidence="2" type="ORF">AB4875_00640</name>
</gene>
<dbReference type="RefSeq" id="WP_368374096.1">
    <property type="nucleotide sequence ID" value="NZ_JBFRYB010000001.1"/>
</dbReference>
<accession>A0ABV3TQY1</accession>
<protein>
    <recommendedName>
        <fullName evidence="4">Lipoprotein</fullName>
    </recommendedName>
</protein>
<feature type="chain" id="PRO_5046711399" description="Lipoprotein" evidence="1">
    <location>
        <begin position="27"/>
        <end position="193"/>
    </location>
</feature>
<proteinExistence type="predicted"/>
<dbReference type="PROSITE" id="PS51257">
    <property type="entry name" value="PROKAR_LIPOPROTEIN"/>
    <property type="match status" value="1"/>
</dbReference>
<organism evidence="2 3">
    <name type="scientific">Zhongshania arctica</name>
    <dbReference type="NCBI Taxonomy" id="3238302"/>
    <lineage>
        <taxon>Bacteria</taxon>
        <taxon>Pseudomonadati</taxon>
        <taxon>Pseudomonadota</taxon>
        <taxon>Gammaproteobacteria</taxon>
        <taxon>Cellvibrionales</taxon>
        <taxon>Spongiibacteraceae</taxon>
        <taxon>Zhongshania</taxon>
    </lineage>
</organism>